<reference evidence="2" key="1">
    <citation type="submission" date="2020-11" db="EMBL/GenBank/DDBJ databases">
        <authorList>
            <person name="Koelle M."/>
            <person name="Horta M.A.C."/>
            <person name="Nowrousian M."/>
            <person name="Ohm R.A."/>
            <person name="Benz P."/>
            <person name="Pilgard A."/>
        </authorList>
    </citation>
    <scope>NUCLEOTIDE SEQUENCE</scope>
    <source>
        <strain evidence="2">FPRL280</strain>
    </source>
</reference>
<gene>
    <name evidence="2" type="ORF">IEO21_06620</name>
</gene>
<comment type="caution">
    <text evidence="2">The sequence shown here is derived from an EMBL/GenBank/DDBJ whole genome shotgun (WGS) entry which is preliminary data.</text>
</comment>
<dbReference type="Proteomes" id="UP000639403">
    <property type="component" value="Unassembled WGS sequence"/>
</dbReference>
<sequence>MFTPDTNAPTPQALAPGTTRPAHYKTRCRQTVRHLHRAAPSVVVAARRTSTTTLVS</sequence>
<proteinExistence type="predicted"/>
<evidence type="ECO:0000313" key="3">
    <source>
        <dbReference type="Proteomes" id="UP000639403"/>
    </source>
</evidence>
<dbReference type="AlphaFoldDB" id="A0A8H7P043"/>
<name>A0A8H7P043_9APHY</name>
<evidence type="ECO:0000313" key="2">
    <source>
        <dbReference type="EMBL" id="KAF9811136.1"/>
    </source>
</evidence>
<dbReference type="EMBL" id="JADOXO010000155">
    <property type="protein sequence ID" value="KAF9811136.1"/>
    <property type="molecule type" value="Genomic_DNA"/>
</dbReference>
<evidence type="ECO:0000256" key="1">
    <source>
        <dbReference type="SAM" id="MobiDB-lite"/>
    </source>
</evidence>
<organism evidence="2 3">
    <name type="scientific">Rhodonia placenta</name>
    <dbReference type="NCBI Taxonomy" id="104341"/>
    <lineage>
        <taxon>Eukaryota</taxon>
        <taxon>Fungi</taxon>
        <taxon>Dikarya</taxon>
        <taxon>Basidiomycota</taxon>
        <taxon>Agaricomycotina</taxon>
        <taxon>Agaricomycetes</taxon>
        <taxon>Polyporales</taxon>
        <taxon>Adustoporiaceae</taxon>
        <taxon>Rhodonia</taxon>
    </lineage>
</organism>
<feature type="region of interest" description="Disordered" evidence="1">
    <location>
        <begin position="1"/>
        <end position="24"/>
    </location>
</feature>
<feature type="compositionally biased region" description="Polar residues" evidence="1">
    <location>
        <begin position="1"/>
        <end position="10"/>
    </location>
</feature>
<reference evidence="2" key="2">
    <citation type="journal article" name="Front. Microbiol.">
        <title>Degradative Capacity of Two Strains of Rhodonia placenta: From Phenotype to Genotype.</title>
        <authorList>
            <person name="Kolle M."/>
            <person name="Horta M.A.C."/>
            <person name="Nowrousian M."/>
            <person name="Ohm R.A."/>
            <person name="Benz J.P."/>
            <person name="Pilgard A."/>
        </authorList>
    </citation>
    <scope>NUCLEOTIDE SEQUENCE</scope>
    <source>
        <strain evidence="2">FPRL280</strain>
    </source>
</reference>
<protein>
    <submittedName>
        <fullName evidence="2">Uncharacterized protein</fullName>
    </submittedName>
</protein>
<accession>A0A8H7P043</accession>